<reference evidence="3" key="1">
    <citation type="submission" date="2006-05" db="EMBL/GenBank/DDBJ databases">
        <title>Annotation of the draft genome assembly of Desulfuromonas acetoxidans DSM 684.</title>
        <authorList>
            <consortium name="US DOE Joint Genome Institute (JGI-ORNL)"/>
            <person name="Larimer F."/>
            <person name="Land M."/>
            <person name="Hauser L."/>
        </authorList>
    </citation>
    <scope>NUCLEOTIDE SEQUENCE [LARGE SCALE GENOMIC DNA]</scope>
    <source>
        <strain evidence="3">DSM 684</strain>
    </source>
</reference>
<dbReference type="InterPro" id="IPR011761">
    <property type="entry name" value="ATP-grasp"/>
</dbReference>
<dbReference type="RefSeq" id="WP_005997568.1">
    <property type="nucleotide sequence ID" value="NZ_AAEW02000001.1"/>
</dbReference>
<gene>
    <name evidence="3" type="ORF">Dace_3165</name>
</gene>
<keyword evidence="1" id="KW-0067">ATP-binding</keyword>
<dbReference type="Gene3D" id="3.40.50.20">
    <property type="match status" value="1"/>
</dbReference>
<feature type="domain" description="ATP-grasp" evidence="2">
    <location>
        <begin position="135"/>
        <end position="326"/>
    </location>
</feature>
<evidence type="ECO:0000313" key="4">
    <source>
        <dbReference type="Proteomes" id="UP000005695"/>
    </source>
</evidence>
<name>Q1K404_DESA6</name>
<dbReference type="Pfam" id="PF15632">
    <property type="entry name" value="ATPgrasp_Ter"/>
    <property type="match status" value="1"/>
</dbReference>
<dbReference type="Proteomes" id="UP000005695">
    <property type="component" value="Unassembled WGS sequence"/>
</dbReference>
<protein>
    <submittedName>
        <fullName evidence="3">ATP-grasp enzyme-like</fullName>
    </submittedName>
</protein>
<proteinExistence type="predicted"/>
<dbReference type="GO" id="GO:0005524">
    <property type="term" value="F:ATP binding"/>
    <property type="evidence" value="ECO:0007669"/>
    <property type="project" value="UniProtKB-UniRule"/>
</dbReference>
<dbReference type="GO" id="GO:0046872">
    <property type="term" value="F:metal ion binding"/>
    <property type="evidence" value="ECO:0007669"/>
    <property type="project" value="InterPro"/>
</dbReference>
<dbReference type="AlphaFoldDB" id="Q1K404"/>
<dbReference type="Gene3D" id="3.30.470.20">
    <property type="entry name" value="ATP-grasp fold, B domain"/>
    <property type="match status" value="1"/>
</dbReference>
<dbReference type="Gene3D" id="3.30.1490.20">
    <property type="entry name" value="ATP-grasp fold, A domain"/>
    <property type="match status" value="1"/>
</dbReference>
<dbReference type="EMBL" id="AAEW02000001">
    <property type="protein sequence ID" value="EAT17299.1"/>
    <property type="molecule type" value="Genomic_DNA"/>
</dbReference>
<comment type="caution">
    <text evidence="3">The sequence shown here is derived from an EMBL/GenBank/DDBJ whole genome shotgun (WGS) entry which is preliminary data.</text>
</comment>
<evidence type="ECO:0000313" key="3">
    <source>
        <dbReference type="EMBL" id="EAT17299.1"/>
    </source>
</evidence>
<evidence type="ECO:0000259" key="2">
    <source>
        <dbReference type="PROSITE" id="PS50975"/>
    </source>
</evidence>
<dbReference type="OrthoDB" id="5372487at2"/>
<organism evidence="3 4">
    <name type="scientific">Desulfuromonas acetoxidans (strain DSM 684 / 11070)</name>
    <dbReference type="NCBI Taxonomy" id="281689"/>
    <lineage>
        <taxon>Bacteria</taxon>
        <taxon>Pseudomonadati</taxon>
        <taxon>Thermodesulfobacteriota</taxon>
        <taxon>Desulfuromonadia</taxon>
        <taxon>Desulfuromonadales</taxon>
        <taxon>Desulfuromonadaceae</taxon>
        <taxon>Desulfuromonas</taxon>
    </lineage>
</organism>
<accession>Q1K404</accession>
<keyword evidence="4" id="KW-1185">Reference proteome</keyword>
<keyword evidence="1" id="KW-0547">Nucleotide-binding</keyword>
<evidence type="ECO:0000256" key="1">
    <source>
        <dbReference type="PROSITE-ProRule" id="PRU00409"/>
    </source>
</evidence>
<dbReference type="SUPFAM" id="SSF56059">
    <property type="entry name" value="Glutathione synthetase ATP-binding domain-like"/>
    <property type="match status" value="1"/>
</dbReference>
<dbReference type="InterPro" id="IPR013815">
    <property type="entry name" value="ATP_grasp_subdomain_1"/>
</dbReference>
<dbReference type="PROSITE" id="PS50975">
    <property type="entry name" value="ATP_GRASP"/>
    <property type="match status" value="1"/>
</dbReference>
<sequence length="414" mass="46902">MQQVKPFNTTLKQHERSRRVLAIVGDTQVGLWVVRSLARHGLEVHAVTNTKDGQSAHSRYSASAWILDHKPHESGFDDEILTLVRQLDVGSIMPVSEGFHNRLISMRDQLDAAEVHLFSPSRDNFDKATDKDYVHQLCLDLEIPVAKGMCLDELMEAGAESTLQYPLVLRTRKQNVDAGKVPVKAAYARTLEELLNWHRQFETFADNVLVQEYHPGAEEHVQILMHEGEMFMTGDYIGEHHMPLAGGVTVQRISCHHPAVIDDTVKLLKALNWQGIAGVQFHYDPDTGKYIFLEINPRFSGGLPTVVMAGFEAPFNLWQSHFEPEKMRKTPYKIGLRSRILGGESNWFLGQMRRDELPPGQTHLGRFEAALTVLWNCGPWTKDDSFLLADPKPFAVDFRQMLKKLGARGHEIVN</sequence>
<reference evidence="3" key="2">
    <citation type="submission" date="2006-05" db="EMBL/GenBank/DDBJ databases">
        <title>Sequencing of the draft genome and assembly of Desulfuromonas acetoxidans DSM 684.</title>
        <authorList>
            <consortium name="US DOE Joint Genome Institute (JGI-PGF)"/>
            <person name="Copeland A."/>
            <person name="Lucas S."/>
            <person name="Lapidus A."/>
            <person name="Barry K."/>
            <person name="Detter J.C."/>
            <person name="Glavina del Rio T."/>
            <person name="Hammon N."/>
            <person name="Israni S."/>
            <person name="Dalin E."/>
            <person name="Tice H."/>
            <person name="Bruce D."/>
            <person name="Pitluck S."/>
            <person name="Richardson P."/>
        </authorList>
    </citation>
    <scope>NUCLEOTIDE SEQUENCE [LARGE SCALE GENOMIC DNA]</scope>
    <source>
        <strain evidence="3">DSM 684</strain>
    </source>
</reference>